<keyword evidence="1" id="KW-0472">Membrane</keyword>
<keyword evidence="1" id="KW-0812">Transmembrane</keyword>
<evidence type="ECO:0000313" key="3">
    <source>
        <dbReference type="Proteomes" id="UP000254535"/>
    </source>
</evidence>
<protein>
    <submittedName>
        <fullName evidence="2">Uncharacterized protein</fullName>
    </submittedName>
</protein>
<dbReference type="Proteomes" id="UP000254535">
    <property type="component" value="Chromosome"/>
</dbReference>
<reference evidence="2 3" key="1">
    <citation type="submission" date="2017-07" db="EMBL/GenBank/DDBJ databases">
        <title>Genome sequence of Pseudomonas NEP1.</title>
        <authorList>
            <person name="Nascimento F.X."/>
        </authorList>
    </citation>
    <scope>NUCLEOTIDE SEQUENCE [LARGE SCALE GENOMIC DNA]</scope>
    <source>
        <strain evidence="2 3">NEP1</strain>
    </source>
</reference>
<organism evidence="2 3">
    <name type="scientific">Pseudomonas fluorescens</name>
    <dbReference type="NCBI Taxonomy" id="294"/>
    <lineage>
        <taxon>Bacteria</taxon>
        <taxon>Pseudomonadati</taxon>
        <taxon>Pseudomonadota</taxon>
        <taxon>Gammaproteobacteria</taxon>
        <taxon>Pseudomonadales</taxon>
        <taxon>Pseudomonadaceae</taxon>
        <taxon>Pseudomonas</taxon>
    </lineage>
</organism>
<proteinExistence type="predicted"/>
<name>A0A345V5N9_PSEFL</name>
<evidence type="ECO:0000313" key="2">
    <source>
        <dbReference type="EMBL" id="AXJ08041.1"/>
    </source>
</evidence>
<feature type="transmembrane region" description="Helical" evidence="1">
    <location>
        <begin position="81"/>
        <end position="104"/>
    </location>
</feature>
<keyword evidence="1" id="KW-1133">Transmembrane helix</keyword>
<dbReference type="AlphaFoldDB" id="A0A345V5N9"/>
<evidence type="ECO:0000256" key="1">
    <source>
        <dbReference type="SAM" id="Phobius"/>
    </source>
</evidence>
<accession>A0A345V5N9</accession>
<sequence>MPNHKLIIGLRDTLTGDVLWTVISTGSLNLAISEWEAIRAYMEEGPSVLPPQQTDELEEGSVAFFHLCRRTYRKEHSYLRYLWGFVTIQFFSGWTLPCYISGWVNKRPKAGFPKEVLDWSRPLPSNQHAKPSEELLQESAEVLKAFSNRQSLLDYFKIKHSNSGHCE</sequence>
<gene>
    <name evidence="2" type="ORF">CFN16_04780</name>
</gene>
<dbReference type="EMBL" id="CP022313">
    <property type="protein sequence ID" value="AXJ08041.1"/>
    <property type="molecule type" value="Genomic_DNA"/>
</dbReference>